<dbReference type="AlphaFoldDB" id="A0A9X3SDH9"/>
<comment type="caution">
    <text evidence="2">The sequence shown here is derived from an EMBL/GenBank/DDBJ whole genome shotgun (WGS) entry which is preliminary data.</text>
</comment>
<dbReference type="SUPFAM" id="SSF53335">
    <property type="entry name" value="S-adenosyl-L-methionine-dependent methyltransferases"/>
    <property type="match status" value="1"/>
</dbReference>
<sequence>MLDLAGVNAGTRVLDVAAGAGGQSLAAARRGAHVLATDISANILEFAALEASRAGLTSIDTQVLDGEHLDVPEQTFDAVISRVGFIYFPDQHKALTDMRRALKPGGRLAGIVYSTADRNGFFSTPVSIIRRRAQLPAPAPGQPGPFSLGAPGVAEQALRDAGFVDVRAVRIPSPVRMASADECVRFERESFGALHQMLAGVSEAEREEAWEEITAALRAYEREDGFHGPCEMIVVAGARG</sequence>
<dbReference type="InterPro" id="IPR013216">
    <property type="entry name" value="Methyltransf_11"/>
</dbReference>
<keyword evidence="2" id="KW-0489">Methyltransferase</keyword>
<name>A0A9X3SDH9_9ACTN</name>
<evidence type="ECO:0000313" key="3">
    <source>
        <dbReference type="Proteomes" id="UP001147653"/>
    </source>
</evidence>
<gene>
    <name evidence="2" type="ORF">OJ997_05385</name>
</gene>
<protein>
    <submittedName>
        <fullName evidence="2">Methyltransferase domain-containing protein</fullName>
    </submittedName>
</protein>
<organism evidence="2 3">
    <name type="scientific">Solirubrobacter phytolaccae</name>
    <dbReference type="NCBI Taxonomy" id="1404360"/>
    <lineage>
        <taxon>Bacteria</taxon>
        <taxon>Bacillati</taxon>
        <taxon>Actinomycetota</taxon>
        <taxon>Thermoleophilia</taxon>
        <taxon>Solirubrobacterales</taxon>
        <taxon>Solirubrobacteraceae</taxon>
        <taxon>Solirubrobacter</taxon>
    </lineage>
</organism>
<dbReference type="InterPro" id="IPR029063">
    <property type="entry name" value="SAM-dependent_MTases_sf"/>
</dbReference>
<keyword evidence="3" id="KW-1185">Reference proteome</keyword>
<dbReference type="GO" id="GO:0032259">
    <property type="term" value="P:methylation"/>
    <property type="evidence" value="ECO:0007669"/>
    <property type="project" value="UniProtKB-KW"/>
</dbReference>
<evidence type="ECO:0000313" key="2">
    <source>
        <dbReference type="EMBL" id="MDA0179717.1"/>
    </source>
</evidence>
<dbReference type="PANTHER" id="PTHR43591">
    <property type="entry name" value="METHYLTRANSFERASE"/>
    <property type="match status" value="1"/>
</dbReference>
<dbReference type="GO" id="GO:0008757">
    <property type="term" value="F:S-adenosylmethionine-dependent methyltransferase activity"/>
    <property type="evidence" value="ECO:0007669"/>
    <property type="project" value="InterPro"/>
</dbReference>
<dbReference type="CDD" id="cd02440">
    <property type="entry name" value="AdoMet_MTases"/>
    <property type="match status" value="1"/>
</dbReference>
<feature type="domain" description="Methyltransferase type 11" evidence="1">
    <location>
        <begin position="14"/>
        <end position="109"/>
    </location>
</feature>
<accession>A0A9X3SDH9</accession>
<dbReference type="Proteomes" id="UP001147653">
    <property type="component" value="Unassembled WGS sequence"/>
</dbReference>
<evidence type="ECO:0000259" key="1">
    <source>
        <dbReference type="Pfam" id="PF08241"/>
    </source>
</evidence>
<dbReference type="PANTHER" id="PTHR43591:SF57">
    <property type="entry name" value="METHYLTRANSFERASE DOMAIN-CONTAINING PROTEIN-RELATED"/>
    <property type="match status" value="1"/>
</dbReference>
<keyword evidence="2" id="KW-0808">Transferase</keyword>
<dbReference type="Pfam" id="PF08241">
    <property type="entry name" value="Methyltransf_11"/>
    <property type="match status" value="1"/>
</dbReference>
<dbReference type="Gene3D" id="3.40.50.150">
    <property type="entry name" value="Vaccinia Virus protein VP39"/>
    <property type="match status" value="1"/>
</dbReference>
<dbReference type="EMBL" id="JAPDDP010000006">
    <property type="protein sequence ID" value="MDA0179717.1"/>
    <property type="molecule type" value="Genomic_DNA"/>
</dbReference>
<proteinExistence type="predicted"/>
<reference evidence="2" key="1">
    <citation type="submission" date="2022-10" db="EMBL/GenBank/DDBJ databases">
        <title>The WGS of Solirubrobacter phytolaccae KCTC 29190.</title>
        <authorList>
            <person name="Jiang Z."/>
        </authorList>
    </citation>
    <scope>NUCLEOTIDE SEQUENCE</scope>
    <source>
        <strain evidence="2">KCTC 29190</strain>
    </source>
</reference>